<dbReference type="InterPro" id="IPR036726">
    <property type="entry name" value="GTP1_OBG_dom_sf"/>
</dbReference>
<proteinExistence type="inferred from homology"/>
<comment type="subcellular location">
    <subcellularLocation>
        <location evidence="6">Cytoplasm</location>
    </subcellularLocation>
</comment>
<organism evidence="9 10">
    <name type="scientific">Acetobacter sacchari</name>
    <dbReference type="NCBI Taxonomy" id="2661687"/>
    <lineage>
        <taxon>Bacteria</taxon>
        <taxon>Pseudomonadati</taxon>
        <taxon>Pseudomonadota</taxon>
        <taxon>Alphaproteobacteria</taxon>
        <taxon>Acetobacterales</taxon>
        <taxon>Acetobacteraceae</taxon>
        <taxon>Acetobacter</taxon>
    </lineage>
</organism>
<evidence type="ECO:0000259" key="8">
    <source>
        <dbReference type="PROSITE" id="PS51883"/>
    </source>
</evidence>
<evidence type="ECO:0000256" key="6">
    <source>
        <dbReference type="HAMAP-Rule" id="MF_01454"/>
    </source>
</evidence>
<dbReference type="NCBIfam" id="TIGR02729">
    <property type="entry name" value="Obg_CgtA"/>
    <property type="match status" value="1"/>
</dbReference>
<dbReference type="EC" id="3.6.5.-" evidence="6"/>
<evidence type="ECO:0000259" key="7">
    <source>
        <dbReference type="PROSITE" id="PS51710"/>
    </source>
</evidence>
<dbReference type="Pfam" id="PF01926">
    <property type="entry name" value="MMR_HSR1"/>
    <property type="match status" value="1"/>
</dbReference>
<dbReference type="InterPro" id="IPR031167">
    <property type="entry name" value="G_OBG"/>
</dbReference>
<name>A0ABS3LUY4_9PROT</name>
<reference evidence="9 10" key="1">
    <citation type="submission" date="2021-03" db="EMBL/GenBank/DDBJ databases">
        <title>The complete genome sequence of Acetobacter sacchari TBRC 11175.</title>
        <authorList>
            <person name="Charoenyingcharoen P."/>
            <person name="Yukphan P."/>
        </authorList>
    </citation>
    <scope>NUCLEOTIDE SEQUENCE [LARGE SCALE GENOMIC DNA]</scope>
    <source>
        <strain evidence="9 10">TBRC 11175</strain>
    </source>
</reference>
<evidence type="ECO:0000313" key="10">
    <source>
        <dbReference type="Proteomes" id="UP000664771"/>
    </source>
</evidence>
<evidence type="ECO:0000256" key="4">
    <source>
        <dbReference type="ARBA" id="ARBA00022842"/>
    </source>
</evidence>
<dbReference type="CDD" id="cd01898">
    <property type="entry name" value="Obg"/>
    <property type="match status" value="1"/>
</dbReference>
<protein>
    <recommendedName>
        <fullName evidence="6">GTPase Obg</fullName>
        <ecNumber evidence="6">3.6.5.-</ecNumber>
    </recommendedName>
    <alternativeName>
        <fullName evidence="6">GTP-binding protein Obg</fullName>
    </alternativeName>
</protein>
<evidence type="ECO:0000256" key="2">
    <source>
        <dbReference type="ARBA" id="ARBA00022741"/>
    </source>
</evidence>
<dbReference type="Gene3D" id="2.70.210.12">
    <property type="entry name" value="GTP1/OBG domain"/>
    <property type="match status" value="1"/>
</dbReference>
<evidence type="ECO:0000256" key="5">
    <source>
        <dbReference type="ARBA" id="ARBA00023134"/>
    </source>
</evidence>
<feature type="binding site" evidence="6">
    <location>
        <begin position="213"/>
        <end position="216"/>
    </location>
    <ligand>
        <name>GTP</name>
        <dbReference type="ChEBI" id="CHEBI:37565"/>
    </ligand>
</feature>
<dbReference type="SUPFAM" id="SSF52540">
    <property type="entry name" value="P-loop containing nucleoside triphosphate hydrolases"/>
    <property type="match status" value="1"/>
</dbReference>
<dbReference type="SUPFAM" id="SSF82051">
    <property type="entry name" value="Obg GTP-binding protein N-terminal domain"/>
    <property type="match status" value="1"/>
</dbReference>
<comment type="caution">
    <text evidence="9">The sequence shown here is derived from an EMBL/GenBank/DDBJ whole genome shotgun (WGS) entry which is preliminary data.</text>
</comment>
<dbReference type="InterPro" id="IPR014100">
    <property type="entry name" value="GTP-bd_Obg/CgtA"/>
</dbReference>
<dbReference type="InterPro" id="IPR045086">
    <property type="entry name" value="OBG_GTPase"/>
</dbReference>
<feature type="binding site" evidence="6">
    <location>
        <begin position="191"/>
        <end position="195"/>
    </location>
    <ligand>
        <name>GTP</name>
        <dbReference type="ChEBI" id="CHEBI:37565"/>
    </ligand>
</feature>
<evidence type="ECO:0000256" key="1">
    <source>
        <dbReference type="ARBA" id="ARBA00007699"/>
    </source>
</evidence>
<feature type="binding site" evidence="6">
    <location>
        <begin position="166"/>
        <end position="173"/>
    </location>
    <ligand>
        <name>GTP</name>
        <dbReference type="ChEBI" id="CHEBI:37565"/>
    </ligand>
</feature>
<keyword evidence="5 6" id="KW-0342">GTP-binding</keyword>
<feature type="binding site" evidence="6">
    <location>
        <position position="173"/>
    </location>
    <ligand>
        <name>Mg(2+)</name>
        <dbReference type="ChEBI" id="CHEBI:18420"/>
    </ligand>
</feature>
<feature type="binding site" evidence="6">
    <location>
        <begin position="280"/>
        <end position="283"/>
    </location>
    <ligand>
        <name>GTP</name>
        <dbReference type="ChEBI" id="CHEBI:37565"/>
    </ligand>
</feature>
<evidence type="ECO:0000256" key="3">
    <source>
        <dbReference type="ARBA" id="ARBA00022801"/>
    </source>
</evidence>
<comment type="subunit">
    <text evidence="6">Monomer.</text>
</comment>
<dbReference type="PIRSF" id="PIRSF002401">
    <property type="entry name" value="GTP_bd_Obg/CgtA"/>
    <property type="match status" value="1"/>
</dbReference>
<keyword evidence="3 6" id="KW-0378">Hydrolase</keyword>
<keyword evidence="6" id="KW-0479">Metal-binding</keyword>
<sequence length="340" mass="36415">MKFLDQAKIYVRSGDGGDGVTAFRREKYIEFGGPDGGNGGRGGDIIFEAVANLNTLIDFRYTQHFRAKKGGNGAGSDRTGAAAPAVVIQVPVGTQIMDDDRETLLADLDKPGKRVTLCTGGDGGFGNANYKTSTNRAPRRSDKGWPGEERWVWLRLKLIADVGLVGLPNAGKSTFLAATSAARPKIADYPFTTLHPQLGVVRLSMTEEFVIADIPGLIEGAHEGTGLGDRFLGHVERCAALLHLIDGAAGDVVDAWRTIRNELEAYGGGLAEKPEVIALNKCDAMTPQQISGRKRALERASGAKVMVISGVSRQGVPELLRDLFTNVQNARAERDAEEAE</sequence>
<keyword evidence="10" id="KW-1185">Reference proteome</keyword>
<dbReference type="InterPro" id="IPR006169">
    <property type="entry name" value="GTP1_OBG_dom"/>
</dbReference>
<comment type="similarity">
    <text evidence="1 6">Belongs to the TRAFAC class OBG-HflX-like GTPase superfamily. OBG GTPase family.</text>
</comment>
<dbReference type="NCBIfam" id="NF008955">
    <property type="entry name" value="PRK12297.1"/>
    <property type="match status" value="1"/>
</dbReference>
<dbReference type="PRINTS" id="PR00326">
    <property type="entry name" value="GTP1OBG"/>
</dbReference>
<dbReference type="Pfam" id="PF01018">
    <property type="entry name" value="GTP1_OBG"/>
    <property type="match status" value="1"/>
</dbReference>
<keyword evidence="2 6" id="KW-0547">Nucleotide-binding</keyword>
<keyword evidence="4 6" id="KW-0460">Magnesium</keyword>
<dbReference type="PANTHER" id="PTHR11702:SF31">
    <property type="entry name" value="MITOCHONDRIAL RIBOSOME-ASSOCIATED GTPASE 2"/>
    <property type="match status" value="1"/>
</dbReference>
<dbReference type="InterPro" id="IPR006073">
    <property type="entry name" value="GTP-bd"/>
</dbReference>
<keyword evidence="6" id="KW-0963">Cytoplasm</keyword>
<dbReference type="RefSeq" id="WP_086644449.1">
    <property type="nucleotide sequence ID" value="NZ_JAFVMF010000007.1"/>
</dbReference>
<feature type="binding site" evidence="6">
    <location>
        <position position="193"/>
    </location>
    <ligand>
        <name>Mg(2+)</name>
        <dbReference type="ChEBI" id="CHEBI:18420"/>
    </ligand>
</feature>
<dbReference type="PANTHER" id="PTHR11702">
    <property type="entry name" value="DEVELOPMENTALLY REGULATED GTP-BINDING PROTEIN-RELATED"/>
    <property type="match status" value="1"/>
</dbReference>
<dbReference type="EMBL" id="JAFVMF010000007">
    <property type="protein sequence ID" value="MBO1359726.1"/>
    <property type="molecule type" value="Genomic_DNA"/>
</dbReference>
<comment type="cofactor">
    <cofactor evidence="6">
        <name>Mg(2+)</name>
        <dbReference type="ChEBI" id="CHEBI:18420"/>
    </cofactor>
</comment>
<dbReference type="Proteomes" id="UP000664771">
    <property type="component" value="Unassembled WGS sequence"/>
</dbReference>
<dbReference type="HAMAP" id="MF_01454">
    <property type="entry name" value="GTPase_Obg"/>
    <property type="match status" value="1"/>
</dbReference>
<dbReference type="PROSITE" id="PS00905">
    <property type="entry name" value="GTP1_OBG"/>
    <property type="match status" value="1"/>
</dbReference>
<dbReference type="NCBIfam" id="NF008956">
    <property type="entry name" value="PRK12299.1"/>
    <property type="match status" value="1"/>
</dbReference>
<dbReference type="PROSITE" id="PS51710">
    <property type="entry name" value="G_OBG"/>
    <property type="match status" value="1"/>
</dbReference>
<dbReference type="InterPro" id="IPR027417">
    <property type="entry name" value="P-loop_NTPase"/>
</dbReference>
<accession>A0ABS3LUY4</accession>
<gene>
    <name evidence="9" type="primary">obgE</name>
    <name evidence="6" type="synonym">obg</name>
    <name evidence="9" type="ORF">J2D73_07945</name>
</gene>
<dbReference type="PROSITE" id="PS51883">
    <property type="entry name" value="OBG"/>
    <property type="match status" value="1"/>
</dbReference>
<feature type="domain" description="OBG-type G" evidence="7">
    <location>
        <begin position="160"/>
        <end position="328"/>
    </location>
</feature>
<comment type="function">
    <text evidence="6">An essential GTPase which binds GTP, GDP and possibly (p)ppGpp with moderate affinity, with high nucleotide exchange rates and a fairly low GTP hydrolysis rate. Plays a role in control of the cell cycle, stress response, ribosome biogenesis and in those bacteria that undergo differentiation, in morphogenesis control.</text>
</comment>
<feature type="binding site" evidence="6">
    <location>
        <begin position="309"/>
        <end position="311"/>
    </location>
    <ligand>
        <name>GTP</name>
        <dbReference type="ChEBI" id="CHEBI:37565"/>
    </ligand>
</feature>
<feature type="domain" description="Obg" evidence="8">
    <location>
        <begin position="1"/>
        <end position="159"/>
    </location>
</feature>
<dbReference type="Gene3D" id="3.40.50.300">
    <property type="entry name" value="P-loop containing nucleotide triphosphate hydrolases"/>
    <property type="match status" value="1"/>
</dbReference>
<dbReference type="InterPro" id="IPR006074">
    <property type="entry name" value="GTP1-OBG_CS"/>
</dbReference>
<evidence type="ECO:0000313" key="9">
    <source>
        <dbReference type="EMBL" id="MBO1359726.1"/>
    </source>
</evidence>